<name>W9GI74_9MICO</name>
<dbReference type="GO" id="GO:0030976">
    <property type="term" value="F:thiamine pyrophosphate binding"/>
    <property type="evidence" value="ECO:0007669"/>
    <property type="project" value="UniProtKB-UniRule"/>
</dbReference>
<dbReference type="EMBL" id="AWQS01000085">
    <property type="protein sequence ID" value="EWT05800.1"/>
    <property type="molecule type" value="Genomic_DNA"/>
</dbReference>
<dbReference type="NCBIfam" id="TIGR00173">
    <property type="entry name" value="menD"/>
    <property type="match status" value="1"/>
</dbReference>
<keyword evidence="3 6" id="KW-0460">Magnesium</keyword>
<dbReference type="HAMAP" id="MF_01659">
    <property type="entry name" value="MenD"/>
    <property type="match status" value="1"/>
</dbReference>
<dbReference type="AlphaFoldDB" id="W9GI74"/>
<dbReference type="GO" id="GO:0070204">
    <property type="term" value="F:2-succinyl-5-enolpyruvyl-6-hydroxy-3-cyclohexene-1-carboxylic-acid synthase activity"/>
    <property type="evidence" value="ECO:0007669"/>
    <property type="project" value="UniProtKB-UniRule"/>
</dbReference>
<dbReference type="InterPro" id="IPR004433">
    <property type="entry name" value="MenaQ_synth_MenD"/>
</dbReference>
<feature type="region of interest" description="Disordered" evidence="7">
    <location>
        <begin position="176"/>
        <end position="209"/>
    </location>
</feature>
<dbReference type="PATRIC" id="fig|584657.3.peg.2282"/>
<keyword evidence="5 6" id="KW-0464">Manganese</keyword>
<comment type="subunit">
    <text evidence="6">Homodimer.</text>
</comment>
<evidence type="ECO:0000256" key="4">
    <source>
        <dbReference type="ARBA" id="ARBA00023052"/>
    </source>
</evidence>
<dbReference type="OrthoDB" id="9791859at2"/>
<comment type="catalytic activity">
    <reaction evidence="6">
        <text>isochorismate + 2-oxoglutarate + H(+) = 5-enolpyruvoyl-6-hydroxy-2-succinyl-cyclohex-3-ene-1-carboxylate + CO2</text>
        <dbReference type="Rhea" id="RHEA:25593"/>
        <dbReference type="ChEBI" id="CHEBI:15378"/>
        <dbReference type="ChEBI" id="CHEBI:16526"/>
        <dbReference type="ChEBI" id="CHEBI:16810"/>
        <dbReference type="ChEBI" id="CHEBI:29780"/>
        <dbReference type="ChEBI" id="CHEBI:58818"/>
        <dbReference type="EC" id="2.2.1.9"/>
    </reaction>
</comment>
<dbReference type="Pfam" id="PF02776">
    <property type="entry name" value="TPP_enzyme_N"/>
    <property type="match status" value="1"/>
</dbReference>
<dbReference type="PIRSF" id="PIRSF004983">
    <property type="entry name" value="MenD"/>
    <property type="match status" value="1"/>
</dbReference>
<sequence>MTARPTATRLAQAVLGGLWLAGVREVVLSPGSRSAPLAMALYAAERAGDVRLHVRVDERSAGFLALGLSLGSGDPVAVVTTSGTAVGNLLPAVMEAHHSGRRVIVLSADRPERLRDTGANQTTRQAGIFGVFAACHDLPPDATEADIATAVDAAVAAGGPTQLNLQFDGDLLPASDEADTWWTRPSRSSRTSPPNATFEGEGGGAPRGSATNTALRGRARAYPMPGAEVLGNGPRTVVVAGDDAGPSARLLAEAGNWPLLAEPTSGARTGRQALRTYRLLLATALRDEIERVVVVGHPTLSRPVTGLISDPGLEVVAVRGRSGVATDPGRVARHLDTVPTVAAADPPEWFDRWQRADQRLAARIDDAQDWSRPTGLTTARTVAGAVGPGTTLVVGSSSPVRDLDVMAAPWRPQEHRFVVGNRGLAGIDGMTSTAVGVALGRPQAMRTLAIMGDLTFIHDSNGLLIPRGDRRPGLTIVVVSDDGGSIFATLEQGDRRYAAAFERVFATPHGTDVEALCRARHTAYERVTDLDRLAEALTERQSGIRVLEVPVPREDRREEAARLRRLATSLPL</sequence>
<keyword evidence="4 6" id="KW-0786">Thiamine pyrophosphate</keyword>
<dbReference type="GO" id="GO:0000287">
    <property type="term" value="F:magnesium ion binding"/>
    <property type="evidence" value="ECO:0007669"/>
    <property type="project" value="UniProtKB-UniRule"/>
</dbReference>
<comment type="cofactor">
    <cofactor evidence="6">
        <name>thiamine diphosphate</name>
        <dbReference type="ChEBI" id="CHEBI:58937"/>
    </cofactor>
    <text evidence="6">Binds 1 thiamine pyrophosphate per subunit.</text>
</comment>
<evidence type="ECO:0000256" key="5">
    <source>
        <dbReference type="ARBA" id="ARBA00023211"/>
    </source>
</evidence>
<proteinExistence type="inferred from homology"/>
<comment type="pathway">
    <text evidence="6">Quinol/quinone metabolism; 1,4-dihydroxy-2-naphthoate biosynthesis; 1,4-dihydroxy-2-naphthoate from chorismate: step 2/7.</text>
</comment>
<keyword evidence="10" id="KW-1185">Reference proteome</keyword>
<dbReference type="Gene3D" id="3.40.50.970">
    <property type="match status" value="2"/>
</dbReference>
<dbReference type="CDD" id="cd07037">
    <property type="entry name" value="TPP_PYR_MenD"/>
    <property type="match status" value="1"/>
</dbReference>
<organism evidence="9 10">
    <name type="scientific">Intrasporangium chromatireducens Q5-1</name>
    <dbReference type="NCBI Taxonomy" id="584657"/>
    <lineage>
        <taxon>Bacteria</taxon>
        <taxon>Bacillati</taxon>
        <taxon>Actinomycetota</taxon>
        <taxon>Actinomycetes</taxon>
        <taxon>Micrococcales</taxon>
        <taxon>Intrasporangiaceae</taxon>
        <taxon>Intrasporangium</taxon>
    </lineage>
</organism>
<keyword evidence="1 6" id="KW-0808">Transferase</keyword>
<comment type="similarity">
    <text evidence="6">Belongs to the TPP enzyme family. MenD subfamily.</text>
</comment>
<comment type="cofactor">
    <cofactor evidence="6">
        <name>Mg(2+)</name>
        <dbReference type="ChEBI" id="CHEBI:18420"/>
    </cofactor>
    <cofactor evidence="6">
        <name>Mn(2+)</name>
        <dbReference type="ChEBI" id="CHEBI:29035"/>
    </cofactor>
</comment>
<evidence type="ECO:0000259" key="8">
    <source>
        <dbReference type="Pfam" id="PF02776"/>
    </source>
</evidence>
<comment type="pathway">
    <text evidence="6">Quinol/quinone metabolism; menaquinone biosynthesis.</text>
</comment>
<dbReference type="CDD" id="cd02009">
    <property type="entry name" value="TPP_SHCHC_synthase"/>
    <property type="match status" value="1"/>
</dbReference>
<comment type="function">
    <text evidence="6">Catalyzes the thiamine diphosphate-dependent decarboxylation of 2-oxoglutarate and the subsequent addition of the resulting succinic semialdehyde-thiamine pyrophosphate anion to isochorismate to yield 2-succinyl-5-enolpyruvyl-6-hydroxy-3-cyclohexene-1-carboxylate (SEPHCHC).</text>
</comment>
<gene>
    <name evidence="6" type="primary">menD</name>
    <name evidence="9" type="ORF">N864_01920</name>
</gene>
<dbReference type="GO" id="GO:0030145">
    <property type="term" value="F:manganese ion binding"/>
    <property type="evidence" value="ECO:0007669"/>
    <property type="project" value="UniProtKB-UniRule"/>
</dbReference>
<dbReference type="SUPFAM" id="SSF52518">
    <property type="entry name" value="Thiamin diphosphate-binding fold (THDP-binding)"/>
    <property type="match status" value="2"/>
</dbReference>
<reference evidence="10" key="1">
    <citation type="submission" date="2013-08" db="EMBL/GenBank/DDBJ databases">
        <title>Intrasporangium oryzae NRRL B-24470.</title>
        <authorList>
            <person name="Liu H."/>
            <person name="Wang G."/>
        </authorList>
    </citation>
    <scope>NUCLEOTIDE SEQUENCE [LARGE SCALE GENOMIC DNA]</scope>
    <source>
        <strain evidence="10">Q5-1</strain>
    </source>
</reference>
<dbReference type="RefSeq" id="WP_034716706.1">
    <property type="nucleotide sequence ID" value="NZ_AWQS01000085.1"/>
</dbReference>
<dbReference type="GO" id="GO:0009234">
    <property type="term" value="P:menaquinone biosynthetic process"/>
    <property type="evidence" value="ECO:0007669"/>
    <property type="project" value="UniProtKB-UniRule"/>
</dbReference>
<comment type="caution">
    <text evidence="9">The sequence shown here is derived from an EMBL/GenBank/DDBJ whole genome shotgun (WGS) entry which is preliminary data.</text>
</comment>
<dbReference type="Proteomes" id="UP000019494">
    <property type="component" value="Unassembled WGS sequence"/>
</dbReference>
<dbReference type="UniPathway" id="UPA00079"/>
<dbReference type="PANTHER" id="PTHR42916:SF1">
    <property type="entry name" value="PROTEIN PHYLLO, CHLOROPLASTIC"/>
    <property type="match status" value="1"/>
</dbReference>
<keyword evidence="6" id="KW-0474">Menaquinone biosynthesis</keyword>
<dbReference type="Gene3D" id="3.40.50.1220">
    <property type="entry name" value="TPP-binding domain"/>
    <property type="match status" value="1"/>
</dbReference>
<protein>
    <recommendedName>
        <fullName evidence="6">2-succinyl-5-enolpyruvyl-6-hydroxy-3-cyclohexene-1-carboxylate synthase</fullName>
        <shortName evidence="6">SEPHCHC synthase</shortName>
        <ecNumber evidence="6">2.2.1.9</ecNumber>
    </recommendedName>
    <alternativeName>
        <fullName evidence="6">Menaquinone biosynthesis protein MenD</fullName>
    </alternativeName>
</protein>
<evidence type="ECO:0000256" key="6">
    <source>
        <dbReference type="HAMAP-Rule" id="MF_01659"/>
    </source>
</evidence>
<feature type="domain" description="Thiamine pyrophosphate enzyme N-terminal TPP-binding" evidence="8">
    <location>
        <begin position="10"/>
        <end position="123"/>
    </location>
</feature>
<evidence type="ECO:0000256" key="3">
    <source>
        <dbReference type="ARBA" id="ARBA00022842"/>
    </source>
</evidence>
<keyword evidence="2 6" id="KW-0479">Metal-binding</keyword>
<evidence type="ECO:0000313" key="10">
    <source>
        <dbReference type="Proteomes" id="UP000019494"/>
    </source>
</evidence>
<dbReference type="InterPro" id="IPR012001">
    <property type="entry name" value="Thiamin_PyroP_enz_TPP-bd_dom"/>
</dbReference>
<evidence type="ECO:0000313" key="9">
    <source>
        <dbReference type="EMBL" id="EWT05800.1"/>
    </source>
</evidence>
<evidence type="ECO:0000256" key="1">
    <source>
        <dbReference type="ARBA" id="ARBA00022679"/>
    </source>
</evidence>
<dbReference type="EC" id="2.2.1.9" evidence="6"/>
<evidence type="ECO:0000256" key="7">
    <source>
        <dbReference type="SAM" id="MobiDB-lite"/>
    </source>
</evidence>
<dbReference type="PANTHER" id="PTHR42916">
    <property type="entry name" value="2-SUCCINYL-5-ENOLPYRUVYL-6-HYDROXY-3-CYCLOHEXENE-1-CARBOXYLATE SYNTHASE"/>
    <property type="match status" value="1"/>
</dbReference>
<dbReference type="UniPathway" id="UPA01057">
    <property type="reaction ID" value="UER00164"/>
</dbReference>
<feature type="compositionally biased region" description="Low complexity" evidence="7">
    <location>
        <begin position="180"/>
        <end position="194"/>
    </location>
</feature>
<evidence type="ECO:0000256" key="2">
    <source>
        <dbReference type="ARBA" id="ARBA00022723"/>
    </source>
</evidence>
<dbReference type="InterPro" id="IPR029061">
    <property type="entry name" value="THDP-binding"/>
</dbReference>
<accession>W9GI74</accession>